<reference evidence="1 2" key="1">
    <citation type="submission" date="2016-10" db="EMBL/GenBank/DDBJ databases">
        <authorList>
            <person name="de Groot N.N."/>
        </authorList>
    </citation>
    <scope>NUCLEOTIDE SEQUENCE [LARGE SCALE GENOMIC DNA]</scope>
    <source>
        <strain evidence="1 2">DSM 21001</strain>
    </source>
</reference>
<dbReference type="RefSeq" id="WP_089838986.1">
    <property type="nucleotide sequence ID" value="NZ_FOZL01000001.1"/>
</dbReference>
<dbReference type="EMBL" id="FOZL01000001">
    <property type="protein sequence ID" value="SFS12078.1"/>
    <property type="molecule type" value="Genomic_DNA"/>
</dbReference>
<evidence type="ECO:0000313" key="1">
    <source>
        <dbReference type="EMBL" id="SFS12078.1"/>
    </source>
</evidence>
<name>A0A1I6M8Y9_9BACT</name>
<keyword evidence="2" id="KW-1185">Reference proteome</keyword>
<protein>
    <submittedName>
        <fullName evidence="1">Uncharacterized protein</fullName>
    </submittedName>
</protein>
<gene>
    <name evidence="1" type="ORF">SAMN05421771_2060</name>
</gene>
<dbReference type="AlphaFoldDB" id="A0A1I6M8Y9"/>
<proteinExistence type="predicted"/>
<organism evidence="1 2">
    <name type="scientific">Granulicella pectinivorans</name>
    <dbReference type="NCBI Taxonomy" id="474950"/>
    <lineage>
        <taxon>Bacteria</taxon>
        <taxon>Pseudomonadati</taxon>
        <taxon>Acidobacteriota</taxon>
        <taxon>Terriglobia</taxon>
        <taxon>Terriglobales</taxon>
        <taxon>Acidobacteriaceae</taxon>
        <taxon>Granulicella</taxon>
    </lineage>
</organism>
<dbReference type="Proteomes" id="UP000199024">
    <property type="component" value="Unassembled WGS sequence"/>
</dbReference>
<accession>A0A1I6M8Y9</accession>
<sequence length="81" mass="8720">MSIDQTGFNVIIIIRAKGGHDIEGAFGSAKSMKGTFDGTDLFFETQPLHGPSITFHGSMKNGLIAGTSEVGVSWFAMRHFD</sequence>
<evidence type="ECO:0000313" key="2">
    <source>
        <dbReference type="Proteomes" id="UP000199024"/>
    </source>
</evidence>